<proteinExistence type="predicted"/>
<evidence type="ECO:0000256" key="1">
    <source>
        <dbReference type="SAM" id="MobiDB-lite"/>
    </source>
</evidence>
<feature type="region of interest" description="Disordered" evidence="1">
    <location>
        <begin position="42"/>
        <end position="86"/>
    </location>
</feature>
<name>A0ABN7V3X8_GIGMA</name>
<dbReference type="Proteomes" id="UP000789901">
    <property type="component" value="Unassembled WGS sequence"/>
</dbReference>
<gene>
    <name evidence="2" type="ORF">GMARGA_LOCUS13310</name>
</gene>
<sequence>KKITQKKKLLVDNECGTIDYGLEKTLLSEITKEPISIHKETETLSSQKKTATAVEKNTETPNKRKIYELTSKRKEENNYNPETRKK</sequence>
<dbReference type="EMBL" id="CAJVQB010008406">
    <property type="protein sequence ID" value="CAG8718389.1"/>
    <property type="molecule type" value="Genomic_DNA"/>
</dbReference>
<feature type="non-terminal residue" evidence="2">
    <location>
        <position position="1"/>
    </location>
</feature>
<protein>
    <submittedName>
        <fullName evidence="2">39890_t:CDS:1</fullName>
    </submittedName>
</protein>
<accession>A0ABN7V3X8</accession>
<reference evidence="2 3" key="1">
    <citation type="submission" date="2021-06" db="EMBL/GenBank/DDBJ databases">
        <authorList>
            <person name="Kallberg Y."/>
            <person name="Tangrot J."/>
            <person name="Rosling A."/>
        </authorList>
    </citation>
    <scope>NUCLEOTIDE SEQUENCE [LARGE SCALE GENOMIC DNA]</scope>
    <source>
        <strain evidence="2 3">120-4 pot B 10/14</strain>
    </source>
</reference>
<comment type="caution">
    <text evidence="2">The sequence shown here is derived from an EMBL/GenBank/DDBJ whole genome shotgun (WGS) entry which is preliminary data.</text>
</comment>
<feature type="compositionally biased region" description="Basic and acidic residues" evidence="1">
    <location>
        <begin position="56"/>
        <end position="77"/>
    </location>
</feature>
<evidence type="ECO:0000313" key="3">
    <source>
        <dbReference type="Proteomes" id="UP000789901"/>
    </source>
</evidence>
<organism evidence="2 3">
    <name type="scientific">Gigaspora margarita</name>
    <dbReference type="NCBI Taxonomy" id="4874"/>
    <lineage>
        <taxon>Eukaryota</taxon>
        <taxon>Fungi</taxon>
        <taxon>Fungi incertae sedis</taxon>
        <taxon>Mucoromycota</taxon>
        <taxon>Glomeromycotina</taxon>
        <taxon>Glomeromycetes</taxon>
        <taxon>Diversisporales</taxon>
        <taxon>Gigasporaceae</taxon>
        <taxon>Gigaspora</taxon>
    </lineage>
</organism>
<evidence type="ECO:0000313" key="2">
    <source>
        <dbReference type="EMBL" id="CAG8718389.1"/>
    </source>
</evidence>
<keyword evidence="3" id="KW-1185">Reference proteome</keyword>